<keyword evidence="4" id="KW-1133">Transmembrane helix</keyword>
<dbReference type="InterPro" id="IPR027383">
    <property type="entry name" value="Znf_put"/>
</dbReference>
<organism evidence="6 7">
    <name type="scientific">Streptomyces tremellae</name>
    <dbReference type="NCBI Taxonomy" id="1124239"/>
    <lineage>
        <taxon>Bacteria</taxon>
        <taxon>Bacillati</taxon>
        <taxon>Actinomycetota</taxon>
        <taxon>Actinomycetes</taxon>
        <taxon>Kitasatosporales</taxon>
        <taxon>Streptomycetaceae</taxon>
        <taxon>Streptomyces</taxon>
    </lineage>
</organism>
<dbReference type="Pfam" id="PF13490">
    <property type="entry name" value="zf-HC2"/>
    <property type="match status" value="1"/>
</dbReference>
<dbReference type="Gene3D" id="1.10.10.1320">
    <property type="entry name" value="Anti-sigma factor, zinc-finger domain"/>
    <property type="match status" value="1"/>
</dbReference>
<feature type="region of interest" description="Disordered" evidence="3">
    <location>
        <begin position="69"/>
        <end position="121"/>
    </location>
</feature>
<sequence length="299" mass="30432">MTNHDVSGGDGEGSVHDAVGAYVLGVLDDADATAFEGHLAGCELCAARLEEFSGMEPVLALLADGPGAPAGRDAAPGERGPGAGAGRLRSVPPPEEAAPRGGGETAAGDDGGAPAVSVRPSPQLLDRLVDEVAARRAKRRRRGLYLAAAAAVLIVGGPTAAVVATSGDSAPAGSRAADGRTDGAYFTSMTTKYSATDPTTKVSATVALQSKAWGTNAVVELKNVKGPLKCRLVAVSTSGDRQVVSSWAVPPWGYGVPESPHEVARKPLYVHGGAAVQPKDIDHFDVTTFDGRRLVRVPA</sequence>
<dbReference type="Proteomes" id="UP001499884">
    <property type="component" value="Unassembled WGS sequence"/>
</dbReference>
<evidence type="ECO:0000256" key="2">
    <source>
        <dbReference type="ARBA" id="ARBA00023163"/>
    </source>
</evidence>
<keyword evidence="4" id="KW-0472">Membrane</keyword>
<name>A0ABP7G6T8_9ACTN</name>
<dbReference type="EMBL" id="BAABEP010000075">
    <property type="protein sequence ID" value="GAA3757856.1"/>
    <property type="molecule type" value="Genomic_DNA"/>
</dbReference>
<dbReference type="RefSeq" id="WP_345654663.1">
    <property type="nucleotide sequence ID" value="NZ_BAABEP010000075.1"/>
</dbReference>
<gene>
    <name evidence="6" type="primary">rsuA</name>
    <name evidence="6" type="ORF">GCM10023082_60810</name>
</gene>
<evidence type="ECO:0000256" key="1">
    <source>
        <dbReference type="ARBA" id="ARBA00023015"/>
    </source>
</evidence>
<keyword evidence="2" id="KW-0804">Transcription</keyword>
<dbReference type="InterPro" id="IPR041916">
    <property type="entry name" value="Anti_sigma_zinc_sf"/>
</dbReference>
<evidence type="ECO:0000256" key="3">
    <source>
        <dbReference type="SAM" id="MobiDB-lite"/>
    </source>
</evidence>
<evidence type="ECO:0000313" key="7">
    <source>
        <dbReference type="Proteomes" id="UP001499884"/>
    </source>
</evidence>
<keyword evidence="1" id="KW-0805">Transcription regulation</keyword>
<reference evidence="7" key="1">
    <citation type="journal article" date="2019" name="Int. J. Syst. Evol. Microbiol.">
        <title>The Global Catalogue of Microorganisms (GCM) 10K type strain sequencing project: providing services to taxonomists for standard genome sequencing and annotation.</title>
        <authorList>
            <consortium name="The Broad Institute Genomics Platform"/>
            <consortium name="The Broad Institute Genome Sequencing Center for Infectious Disease"/>
            <person name="Wu L."/>
            <person name="Ma J."/>
        </authorList>
    </citation>
    <scope>NUCLEOTIDE SEQUENCE [LARGE SCALE GENOMIC DNA]</scope>
    <source>
        <strain evidence="7">JCM 30846</strain>
    </source>
</reference>
<evidence type="ECO:0000259" key="5">
    <source>
        <dbReference type="Pfam" id="PF13490"/>
    </source>
</evidence>
<feature type="compositionally biased region" description="Gly residues" evidence="3">
    <location>
        <begin position="100"/>
        <end position="111"/>
    </location>
</feature>
<keyword evidence="4" id="KW-0812">Transmembrane</keyword>
<feature type="domain" description="Putative zinc-finger" evidence="5">
    <location>
        <begin position="15"/>
        <end position="45"/>
    </location>
</feature>
<proteinExistence type="predicted"/>
<keyword evidence="7" id="KW-1185">Reference proteome</keyword>
<protein>
    <submittedName>
        <fullName evidence="6">Anti-sigma U factor RsuA</fullName>
    </submittedName>
</protein>
<evidence type="ECO:0000256" key="4">
    <source>
        <dbReference type="SAM" id="Phobius"/>
    </source>
</evidence>
<accession>A0ABP7G6T8</accession>
<feature type="compositionally biased region" description="Low complexity" evidence="3">
    <location>
        <begin position="69"/>
        <end position="78"/>
    </location>
</feature>
<comment type="caution">
    <text evidence="6">The sequence shown here is derived from an EMBL/GenBank/DDBJ whole genome shotgun (WGS) entry which is preliminary data.</text>
</comment>
<feature type="transmembrane region" description="Helical" evidence="4">
    <location>
        <begin position="144"/>
        <end position="164"/>
    </location>
</feature>
<evidence type="ECO:0000313" key="6">
    <source>
        <dbReference type="EMBL" id="GAA3757856.1"/>
    </source>
</evidence>